<keyword evidence="11" id="KW-1185">Reference proteome</keyword>
<feature type="transmembrane region" description="Helical" evidence="8">
    <location>
        <begin position="213"/>
        <end position="233"/>
    </location>
</feature>
<gene>
    <name evidence="10" type="ORF">ACFPZF_16585</name>
</gene>
<keyword evidence="6" id="KW-0046">Antibiotic resistance</keyword>
<evidence type="ECO:0000256" key="3">
    <source>
        <dbReference type="ARBA" id="ARBA00022692"/>
    </source>
</evidence>
<dbReference type="InterPro" id="IPR036259">
    <property type="entry name" value="MFS_trans_sf"/>
</dbReference>
<dbReference type="Gene3D" id="1.20.1250.20">
    <property type="entry name" value="MFS general substrate transporter like domains"/>
    <property type="match status" value="1"/>
</dbReference>
<protein>
    <submittedName>
        <fullName evidence="10">MFS transporter</fullName>
    </submittedName>
</protein>
<feature type="transmembrane region" description="Helical" evidence="8">
    <location>
        <begin position="150"/>
        <end position="170"/>
    </location>
</feature>
<evidence type="ECO:0000256" key="8">
    <source>
        <dbReference type="SAM" id="Phobius"/>
    </source>
</evidence>
<evidence type="ECO:0000313" key="10">
    <source>
        <dbReference type="EMBL" id="MFC5642969.1"/>
    </source>
</evidence>
<comment type="caution">
    <text evidence="10">The sequence shown here is derived from an EMBL/GenBank/DDBJ whole genome shotgun (WGS) entry which is preliminary data.</text>
</comment>
<feature type="compositionally biased region" description="Basic and acidic residues" evidence="7">
    <location>
        <begin position="484"/>
        <end position="503"/>
    </location>
</feature>
<dbReference type="InterPro" id="IPR011701">
    <property type="entry name" value="MFS"/>
</dbReference>
<proteinExistence type="predicted"/>
<dbReference type="SUPFAM" id="SSF103473">
    <property type="entry name" value="MFS general substrate transporter"/>
    <property type="match status" value="1"/>
</dbReference>
<feature type="transmembrane region" description="Helical" evidence="8">
    <location>
        <begin position="420"/>
        <end position="438"/>
    </location>
</feature>
<reference evidence="11" key="1">
    <citation type="journal article" date="2019" name="Int. J. Syst. Evol. Microbiol.">
        <title>The Global Catalogue of Microorganisms (GCM) 10K type strain sequencing project: providing services to taxonomists for standard genome sequencing and annotation.</title>
        <authorList>
            <consortium name="The Broad Institute Genomics Platform"/>
            <consortium name="The Broad Institute Genome Sequencing Center for Infectious Disease"/>
            <person name="Wu L."/>
            <person name="Ma J."/>
        </authorList>
    </citation>
    <scope>NUCLEOTIDE SEQUENCE [LARGE SCALE GENOMIC DNA]</scope>
    <source>
        <strain evidence="11">CGMCC 4.1622</strain>
    </source>
</reference>
<evidence type="ECO:0000256" key="2">
    <source>
        <dbReference type="ARBA" id="ARBA00022448"/>
    </source>
</evidence>
<feature type="transmembrane region" description="Helical" evidence="8">
    <location>
        <begin position="379"/>
        <end position="399"/>
    </location>
</feature>
<dbReference type="Pfam" id="PF07690">
    <property type="entry name" value="MFS_1"/>
    <property type="match status" value="1"/>
</dbReference>
<dbReference type="Proteomes" id="UP001596066">
    <property type="component" value="Unassembled WGS sequence"/>
</dbReference>
<evidence type="ECO:0000256" key="1">
    <source>
        <dbReference type="ARBA" id="ARBA00004651"/>
    </source>
</evidence>
<evidence type="ECO:0000256" key="7">
    <source>
        <dbReference type="SAM" id="MobiDB-lite"/>
    </source>
</evidence>
<feature type="transmembrane region" description="Helical" evidence="8">
    <location>
        <begin position="239"/>
        <end position="257"/>
    </location>
</feature>
<feature type="transmembrane region" description="Helical" evidence="8">
    <location>
        <begin position="277"/>
        <end position="295"/>
    </location>
</feature>
<evidence type="ECO:0000256" key="4">
    <source>
        <dbReference type="ARBA" id="ARBA00022989"/>
    </source>
</evidence>
<dbReference type="PANTHER" id="PTHR42718:SF9">
    <property type="entry name" value="MAJOR FACILITATOR SUPERFAMILY MULTIDRUG TRANSPORTER MFSC"/>
    <property type="match status" value="1"/>
</dbReference>
<feature type="region of interest" description="Disordered" evidence="7">
    <location>
        <begin position="1"/>
        <end position="21"/>
    </location>
</feature>
<feature type="transmembrane region" description="Helical" evidence="8">
    <location>
        <begin position="450"/>
        <end position="477"/>
    </location>
</feature>
<sequence>MRDTDSRTGPDIAGRRPAPRPAGSLRAVPLLAAVEFASGVLQGGFPILLPRLGERLHLDAGDLGLALGAEFLVAGVAVPLTSRLGDLYGHRLLLRITTVLTLLGGVCTAFADSLPMLLLGRALGGFLASWLPLEFALLRDRLGEERGSRAVGPLVGALTVGSTLGAVAVGGLGASPAATRPLLWALAALPALTLPVVWRLVPESVTRARGRIDWAGSALLSLGLALLLCSLAGSAALPAAATAVAAALGLALLALFVRQELRTAEPMVDVRVLSRRATAPVFVLSFLLGCALYGAQGPTLAFQAADPAVTGYGLAAVPLQLGLLVLPQTLAAMAGALVADRLARRYDAARMLALGFALCAGGYGSIALAHAAFWQFATAGAVTGFGAGLGLSLLPGLLIRRLPAEQTGIGTGVYNTLKSLAGAAAGAGAATVLDRLLLRPGVPTEGAYIGIWLCCALTCAAGVPVAVAVGGAVSGGARAAAQLRPERPATDRPAAERPAHGREPASAGQTSSGPVKSGEV</sequence>
<dbReference type="InterPro" id="IPR020846">
    <property type="entry name" value="MFS_dom"/>
</dbReference>
<feature type="transmembrane region" description="Helical" evidence="8">
    <location>
        <begin position="351"/>
        <end position="373"/>
    </location>
</feature>
<feature type="transmembrane region" description="Helical" evidence="8">
    <location>
        <begin position="182"/>
        <end position="201"/>
    </location>
</feature>
<keyword evidence="2" id="KW-0813">Transport</keyword>
<dbReference type="PANTHER" id="PTHR42718">
    <property type="entry name" value="MAJOR FACILITATOR SUPERFAMILY MULTIDRUG TRANSPORTER MFSC"/>
    <property type="match status" value="1"/>
</dbReference>
<evidence type="ECO:0000313" key="11">
    <source>
        <dbReference type="Proteomes" id="UP001596066"/>
    </source>
</evidence>
<feature type="region of interest" description="Disordered" evidence="7">
    <location>
        <begin position="479"/>
        <end position="520"/>
    </location>
</feature>
<dbReference type="RefSeq" id="WP_346140517.1">
    <property type="nucleotide sequence ID" value="NZ_BAAAUA010000001.1"/>
</dbReference>
<keyword evidence="3 8" id="KW-0812">Transmembrane</keyword>
<accession>A0ABW0VDX6</accession>
<organism evidence="10 11">
    <name type="scientific">Kitasatospora cinereorecta</name>
    <dbReference type="NCBI Taxonomy" id="285560"/>
    <lineage>
        <taxon>Bacteria</taxon>
        <taxon>Bacillati</taxon>
        <taxon>Actinomycetota</taxon>
        <taxon>Actinomycetes</taxon>
        <taxon>Kitasatosporales</taxon>
        <taxon>Streptomycetaceae</taxon>
        <taxon>Kitasatospora</taxon>
    </lineage>
</organism>
<keyword evidence="5 8" id="KW-0472">Membrane</keyword>
<feature type="transmembrane region" description="Helical" evidence="8">
    <location>
        <begin position="92"/>
        <end position="111"/>
    </location>
</feature>
<feature type="domain" description="Major facilitator superfamily (MFS) profile" evidence="9">
    <location>
        <begin position="27"/>
        <end position="474"/>
    </location>
</feature>
<comment type="subcellular location">
    <subcellularLocation>
        <location evidence="1">Cell membrane</location>
        <topology evidence="1">Multi-pass membrane protein</topology>
    </subcellularLocation>
</comment>
<evidence type="ECO:0000256" key="5">
    <source>
        <dbReference type="ARBA" id="ARBA00023136"/>
    </source>
</evidence>
<keyword evidence="4 8" id="KW-1133">Transmembrane helix</keyword>
<dbReference type="EMBL" id="JBHSOC010000025">
    <property type="protein sequence ID" value="MFC5642969.1"/>
    <property type="molecule type" value="Genomic_DNA"/>
</dbReference>
<feature type="transmembrane region" description="Helical" evidence="8">
    <location>
        <begin position="315"/>
        <end position="339"/>
    </location>
</feature>
<name>A0ABW0VDX6_9ACTN</name>
<dbReference type="PROSITE" id="PS50850">
    <property type="entry name" value="MFS"/>
    <property type="match status" value="1"/>
</dbReference>
<evidence type="ECO:0000259" key="9">
    <source>
        <dbReference type="PROSITE" id="PS50850"/>
    </source>
</evidence>
<evidence type="ECO:0000256" key="6">
    <source>
        <dbReference type="ARBA" id="ARBA00023251"/>
    </source>
</evidence>
<feature type="transmembrane region" description="Helical" evidence="8">
    <location>
        <begin position="117"/>
        <end position="138"/>
    </location>
</feature>